<dbReference type="GO" id="GO:0005768">
    <property type="term" value="C:endosome"/>
    <property type="evidence" value="ECO:0007669"/>
    <property type="project" value="TreeGrafter"/>
</dbReference>
<protein>
    <recommendedName>
        <fullName evidence="1">BRO domain-containing protein 1</fullName>
    </recommendedName>
</protein>
<organism evidence="4 5">
    <name type="scientific">Olpidium bornovanus</name>
    <dbReference type="NCBI Taxonomy" id="278681"/>
    <lineage>
        <taxon>Eukaryota</taxon>
        <taxon>Fungi</taxon>
        <taxon>Fungi incertae sedis</taxon>
        <taxon>Olpidiomycota</taxon>
        <taxon>Olpidiomycotina</taxon>
        <taxon>Olpidiomycetes</taxon>
        <taxon>Olpidiales</taxon>
        <taxon>Olpidiaceae</taxon>
        <taxon>Olpidium</taxon>
    </lineage>
</organism>
<dbReference type="EMBL" id="JAEFCI010003232">
    <property type="protein sequence ID" value="KAG5461719.1"/>
    <property type="molecule type" value="Genomic_DNA"/>
</dbReference>
<dbReference type="GO" id="GO:0043328">
    <property type="term" value="P:protein transport to vacuole involved in ubiquitin-dependent protein catabolic process via the multivesicular body sorting pathway"/>
    <property type="evidence" value="ECO:0007669"/>
    <property type="project" value="TreeGrafter"/>
</dbReference>
<reference evidence="4 5" key="1">
    <citation type="journal article" name="Sci. Rep.">
        <title>Genome-scale phylogenetic analyses confirm Olpidium as the closest living zoosporic fungus to the non-flagellated, terrestrial fungi.</title>
        <authorList>
            <person name="Chang Y."/>
            <person name="Rochon D."/>
            <person name="Sekimoto S."/>
            <person name="Wang Y."/>
            <person name="Chovatia M."/>
            <person name="Sandor L."/>
            <person name="Salamov A."/>
            <person name="Grigoriev I.V."/>
            <person name="Stajich J.E."/>
            <person name="Spatafora J.W."/>
        </authorList>
    </citation>
    <scope>NUCLEOTIDE SEQUENCE [LARGE SCALE GENOMIC DNA]</scope>
    <source>
        <strain evidence="4">S191</strain>
    </source>
</reference>
<accession>A0A8H7ZYM5</accession>
<evidence type="ECO:0000256" key="1">
    <source>
        <dbReference type="ARBA" id="ARBA00041284"/>
    </source>
</evidence>
<dbReference type="Proteomes" id="UP000673691">
    <property type="component" value="Unassembled WGS sequence"/>
</dbReference>
<sequence>MVRRGLWLPAFGPALAVAPAGRGVWRLARVPLCADARTGAPDPQSPFIQVPLKRTDDLDWASPLKRYIADVYQEDPDDYAPECATFHQLRNDMRGAGPDSTGLDILYKYYRQLELLDLRFPVDEKDGHVKVHFNWYDAFTGRATAQHSLAYEKACVIFNIAATLTAMASGQTRSEVDGLKRAYRYLQCAAGVFNFINDNFLHAPSADLSRESVKVLSQLTLAQAQECMLEKSLGEKKKPGLIAKIAAHAAEEYAKIADQFGELEKKGWIDKAWLKLVQVGVPYVLRQAVKASYFNALAQYNKGLAVEAEVNHGEALARYTVAEQAAKEASRTVREFSTVSTNTPLIPHDAAASLAEITKSNQSVVSEKKAKQTHDNDMIYHAVVPNTNTLQSMEKQPLTAP</sequence>
<dbReference type="Gene3D" id="1.25.40.280">
    <property type="entry name" value="alix/aip1 like domains"/>
    <property type="match status" value="1"/>
</dbReference>
<feature type="domain" description="BRO1" evidence="3">
    <location>
        <begin position="46"/>
        <end position="401"/>
    </location>
</feature>
<dbReference type="PANTHER" id="PTHR23030">
    <property type="entry name" value="PCD6 INTERACTING PROTEIN-RELATED"/>
    <property type="match status" value="1"/>
</dbReference>
<evidence type="ECO:0000259" key="3">
    <source>
        <dbReference type="PROSITE" id="PS51180"/>
    </source>
</evidence>
<evidence type="ECO:0000313" key="4">
    <source>
        <dbReference type="EMBL" id="KAG5461719.1"/>
    </source>
</evidence>
<feature type="chain" id="PRO_5034705065" description="BRO domain-containing protein 1" evidence="2">
    <location>
        <begin position="17"/>
        <end position="401"/>
    </location>
</feature>
<dbReference type="InterPro" id="IPR038499">
    <property type="entry name" value="BRO1_sf"/>
</dbReference>
<dbReference type="SMART" id="SM01041">
    <property type="entry name" value="BRO1"/>
    <property type="match status" value="1"/>
</dbReference>
<dbReference type="AlphaFoldDB" id="A0A8H7ZYM5"/>
<keyword evidence="5" id="KW-1185">Reference proteome</keyword>
<name>A0A8H7ZYM5_9FUNG</name>
<dbReference type="Pfam" id="PF03097">
    <property type="entry name" value="BRO1"/>
    <property type="match status" value="1"/>
</dbReference>
<evidence type="ECO:0000256" key="2">
    <source>
        <dbReference type="SAM" id="SignalP"/>
    </source>
</evidence>
<feature type="non-terminal residue" evidence="4">
    <location>
        <position position="401"/>
    </location>
</feature>
<evidence type="ECO:0000313" key="5">
    <source>
        <dbReference type="Proteomes" id="UP000673691"/>
    </source>
</evidence>
<feature type="signal peptide" evidence="2">
    <location>
        <begin position="1"/>
        <end position="16"/>
    </location>
</feature>
<dbReference type="PROSITE" id="PS51180">
    <property type="entry name" value="BRO1"/>
    <property type="match status" value="1"/>
</dbReference>
<dbReference type="InterPro" id="IPR004328">
    <property type="entry name" value="BRO1_dom"/>
</dbReference>
<dbReference type="OrthoDB" id="2141925at2759"/>
<keyword evidence="2" id="KW-0732">Signal</keyword>
<proteinExistence type="predicted"/>
<comment type="caution">
    <text evidence="4">The sequence shown here is derived from an EMBL/GenBank/DDBJ whole genome shotgun (WGS) entry which is preliminary data.</text>
</comment>
<gene>
    <name evidence="4" type="ORF">BJ554DRAFT_6038</name>
</gene>
<dbReference type="PANTHER" id="PTHR23030:SF30">
    <property type="entry name" value="TYROSINE-PROTEIN PHOSPHATASE NON-RECEPTOR TYPE 23"/>
    <property type="match status" value="1"/>
</dbReference>